<keyword evidence="2" id="KW-1185">Reference proteome</keyword>
<name>A7EFB9_SCLS1</name>
<dbReference type="RefSeq" id="XP_001594203.1">
    <property type="nucleotide sequence ID" value="XM_001594153.1"/>
</dbReference>
<accession>A7EFB9</accession>
<organism evidence="1 2">
    <name type="scientific">Sclerotinia sclerotiorum (strain ATCC 18683 / 1980 / Ss-1)</name>
    <name type="common">White mold</name>
    <name type="synonym">Whetzelinia sclerotiorum</name>
    <dbReference type="NCBI Taxonomy" id="665079"/>
    <lineage>
        <taxon>Eukaryota</taxon>
        <taxon>Fungi</taxon>
        <taxon>Dikarya</taxon>
        <taxon>Ascomycota</taxon>
        <taxon>Pezizomycotina</taxon>
        <taxon>Leotiomycetes</taxon>
        <taxon>Helotiales</taxon>
        <taxon>Sclerotiniaceae</taxon>
        <taxon>Sclerotinia</taxon>
    </lineage>
</organism>
<dbReference type="EMBL" id="CH476625">
    <property type="protein sequence ID" value="EDO01535.1"/>
    <property type="molecule type" value="Genomic_DNA"/>
</dbReference>
<dbReference type="GeneID" id="5490849"/>
<proteinExistence type="predicted"/>
<sequence length="32" mass="4014">MDQVSRDLAFRVRVRATQVRYEKEMKIKFRKQ</sequence>
<dbReference type="AlphaFoldDB" id="A7EFB9"/>
<dbReference type="InParanoid" id="A7EFB9"/>
<evidence type="ECO:0000313" key="1">
    <source>
        <dbReference type="EMBL" id="EDO01535.1"/>
    </source>
</evidence>
<reference evidence="2" key="1">
    <citation type="journal article" date="2011" name="PLoS Genet.">
        <title>Genomic analysis of the necrotrophic fungal pathogens Sclerotinia sclerotiorum and Botrytis cinerea.</title>
        <authorList>
            <person name="Amselem J."/>
            <person name="Cuomo C.A."/>
            <person name="van Kan J.A."/>
            <person name="Viaud M."/>
            <person name="Benito E.P."/>
            <person name="Couloux A."/>
            <person name="Coutinho P.M."/>
            <person name="de Vries R.P."/>
            <person name="Dyer P.S."/>
            <person name="Fillinger S."/>
            <person name="Fournier E."/>
            <person name="Gout L."/>
            <person name="Hahn M."/>
            <person name="Kohn L."/>
            <person name="Lapalu N."/>
            <person name="Plummer K.M."/>
            <person name="Pradier J.M."/>
            <person name="Quevillon E."/>
            <person name="Sharon A."/>
            <person name="Simon A."/>
            <person name="ten Have A."/>
            <person name="Tudzynski B."/>
            <person name="Tudzynski P."/>
            <person name="Wincker P."/>
            <person name="Andrew M."/>
            <person name="Anthouard V."/>
            <person name="Beever R.E."/>
            <person name="Beffa R."/>
            <person name="Benoit I."/>
            <person name="Bouzid O."/>
            <person name="Brault B."/>
            <person name="Chen Z."/>
            <person name="Choquer M."/>
            <person name="Collemare J."/>
            <person name="Cotton P."/>
            <person name="Danchin E.G."/>
            <person name="Da Silva C."/>
            <person name="Gautier A."/>
            <person name="Giraud C."/>
            <person name="Giraud T."/>
            <person name="Gonzalez C."/>
            <person name="Grossetete S."/>
            <person name="Guldener U."/>
            <person name="Henrissat B."/>
            <person name="Howlett B.J."/>
            <person name="Kodira C."/>
            <person name="Kretschmer M."/>
            <person name="Lappartient A."/>
            <person name="Leroch M."/>
            <person name="Levis C."/>
            <person name="Mauceli E."/>
            <person name="Neuveglise C."/>
            <person name="Oeser B."/>
            <person name="Pearson M."/>
            <person name="Poulain J."/>
            <person name="Poussereau N."/>
            <person name="Quesneville H."/>
            <person name="Rascle C."/>
            <person name="Schumacher J."/>
            <person name="Segurens B."/>
            <person name="Sexton A."/>
            <person name="Silva E."/>
            <person name="Sirven C."/>
            <person name="Soanes D.M."/>
            <person name="Talbot N.J."/>
            <person name="Templeton M."/>
            <person name="Yandava C."/>
            <person name="Yarden O."/>
            <person name="Zeng Q."/>
            <person name="Rollins J.A."/>
            <person name="Lebrun M.H."/>
            <person name="Dickman M."/>
        </authorList>
    </citation>
    <scope>NUCLEOTIDE SEQUENCE [LARGE SCALE GENOMIC DNA]</scope>
    <source>
        <strain evidence="2">ATCC 18683 / 1980 / Ss-1</strain>
    </source>
</reference>
<protein>
    <submittedName>
        <fullName evidence="1">Uncharacterized protein</fullName>
    </submittedName>
</protein>
<dbReference type="KEGG" id="ssl:SS1G_04010"/>
<dbReference type="HOGENOM" id="CLU_3392538_0_0_1"/>
<dbReference type="Proteomes" id="UP000001312">
    <property type="component" value="Unassembled WGS sequence"/>
</dbReference>
<evidence type="ECO:0000313" key="2">
    <source>
        <dbReference type="Proteomes" id="UP000001312"/>
    </source>
</evidence>
<gene>
    <name evidence="1" type="ORF">SS1G_04010</name>
</gene>